<keyword evidence="15" id="KW-1185">Reference proteome</keyword>
<keyword evidence="10" id="KW-0961">Cell wall biogenesis/degradation</keyword>
<evidence type="ECO:0000256" key="5">
    <source>
        <dbReference type="ARBA" id="ARBA00022692"/>
    </source>
</evidence>
<evidence type="ECO:0000256" key="3">
    <source>
        <dbReference type="ARBA" id="ARBA00007171"/>
    </source>
</evidence>
<comment type="subcellular location">
    <subcellularLocation>
        <location evidence="2">Cell membrane</location>
    </subcellularLocation>
    <subcellularLocation>
        <location evidence="1">Membrane</location>
        <topology evidence="1">Single-pass membrane protein</topology>
    </subcellularLocation>
</comment>
<evidence type="ECO:0000256" key="8">
    <source>
        <dbReference type="ARBA" id="ARBA00022989"/>
    </source>
</evidence>
<dbReference type="InterPro" id="IPR001460">
    <property type="entry name" value="PCN-bd_Tpept"/>
</dbReference>
<comment type="similarity">
    <text evidence="3">Belongs to the transpeptidase family.</text>
</comment>
<dbReference type="PANTHER" id="PTHR30627:SF2">
    <property type="entry name" value="PEPTIDOGLYCAN D,D-TRANSPEPTIDASE MRDA"/>
    <property type="match status" value="1"/>
</dbReference>
<evidence type="ECO:0000313" key="14">
    <source>
        <dbReference type="EMBL" id="MEQ2378573.1"/>
    </source>
</evidence>
<evidence type="ECO:0000256" key="7">
    <source>
        <dbReference type="ARBA" id="ARBA00022984"/>
    </source>
</evidence>
<dbReference type="Proteomes" id="UP001442364">
    <property type="component" value="Unassembled WGS sequence"/>
</dbReference>
<evidence type="ECO:0000256" key="1">
    <source>
        <dbReference type="ARBA" id="ARBA00004167"/>
    </source>
</evidence>
<keyword evidence="6" id="KW-0133">Cell shape</keyword>
<sequence length="944" mass="104547">MKEVFEYILSLFKSRIFPLILVFAILVGVLINRLFGLQIINGESYVKDLSSSIQKDMSVAATRGRIFDKNGVLLAYNDLAYAVRISDSGKYNNNAEKNEKLNASIDKTLDIIEAKGDTYSNDFPIVYEDGQYVFNIKDNELLRFLRDIYGKRSISELSDEERNVTAQELFRQLCEKYEVVVASDSSKNQATVLSSTVSFLKSQGYMVEAAGFSVDHALMIVNLRRYMSANSYNRYISFTIANEVSDETVAAILESSDDLTGVTVEEQYIRRYVDSVYCSQILGYTGTVSTSELETLGDKYDSNDTVGKSGIEKSMESVLSGTKGERQVYVDTVGRITEVLGETDPETGNDVYLTIDINLQKNLYNAIEDRLVQILLTYMTSGDTKYSYTSNGSVDTVYILAKEVYFALIDNNIVSIKHIAEQSTDTEAQVYSAFLSKQDSTMDWIRSELADGDTPYGKLNEEQQLYIWYVYTSLKDRGVFNTSNVDTTDDVYKDWTQADGTSLKELLTHGIAKNWINLNVFSTEQYTSLQESYDALLDYIDGYLREDTSFYKKMYKYMINSGSISGRQVCMLLYEQGVLDMNSENSRYSALAAGSLGAYDFMTYAISNKIITPAQLALEPCSASAVVTNPKNGDIIAMVSYPSYDNNKLSGSVDAKYFNSLINDKASPMLNRATQSFTAPGSTYKPCTTIAGMDTGIISSGTTFYCSGSFDKVTPSPKCWRLSGHGGEVAATAIRDSCNVFFYNVGYNLACSKNGNYNSTYGTTILQKYSDLLGLSTKAGVEIEESEPMASNTNSVASAIGQGNHKYSTLNLARYVTTIATSGTCYNLTLVDKITDSDGNLIEDNHADVDHQVELSSNIWSTVHEGMMLAGNSYSTIAKLGLKIAAKSGTAQENTNEPDHSLLVTYSPYDDPQICVSVCIQHGYSSTTSMDLTADVYKIYYGME</sequence>
<evidence type="ECO:0000259" key="13">
    <source>
        <dbReference type="Pfam" id="PF03717"/>
    </source>
</evidence>
<organism evidence="14 15">
    <name type="scientific">[Lactobacillus] rogosae</name>
    <dbReference type="NCBI Taxonomy" id="706562"/>
    <lineage>
        <taxon>Bacteria</taxon>
        <taxon>Bacillati</taxon>
        <taxon>Bacillota</taxon>
        <taxon>Clostridia</taxon>
        <taxon>Lachnospirales</taxon>
        <taxon>Lachnospiraceae</taxon>
        <taxon>Lachnospira</taxon>
    </lineage>
</organism>
<feature type="domain" description="Penicillin-binding protein transpeptidase" evidence="12">
    <location>
        <begin position="624"/>
        <end position="926"/>
    </location>
</feature>
<keyword evidence="5 11" id="KW-0812">Transmembrane</keyword>
<keyword evidence="8 11" id="KW-1133">Transmembrane helix</keyword>
<dbReference type="Pfam" id="PF00905">
    <property type="entry name" value="Transpeptidase"/>
    <property type="match status" value="1"/>
</dbReference>
<dbReference type="SUPFAM" id="SSF56519">
    <property type="entry name" value="Penicillin binding protein dimerisation domain"/>
    <property type="match status" value="1"/>
</dbReference>
<accession>A0ABV1BSW4</accession>
<gene>
    <name evidence="14" type="ORF">WMO14_01555</name>
</gene>
<dbReference type="Pfam" id="PF03717">
    <property type="entry name" value="PBP_dimer"/>
    <property type="match status" value="1"/>
</dbReference>
<dbReference type="PANTHER" id="PTHR30627">
    <property type="entry name" value="PEPTIDOGLYCAN D,D-TRANSPEPTIDASE"/>
    <property type="match status" value="1"/>
</dbReference>
<proteinExistence type="inferred from homology"/>
<dbReference type="InterPro" id="IPR005311">
    <property type="entry name" value="PBP_dimer"/>
</dbReference>
<reference evidence="14 15" key="1">
    <citation type="submission" date="2024-03" db="EMBL/GenBank/DDBJ databases">
        <title>Human intestinal bacterial collection.</title>
        <authorList>
            <person name="Pauvert C."/>
            <person name="Hitch T.C.A."/>
            <person name="Clavel T."/>
        </authorList>
    </citation>
    <scope>NUCLEOTIDE SEQUENCE [LARGE SCALE GENOMIC DNA]</scope>
    <source>
        <strain evidence="14 15">CLA-AA-H255</strain>
    </source>
</reference>
<evidence type="ECO:0000256" key="10">
    <source>
        <dbReference type="ARBA" id="ARBA00023316"/>
    </source>
</evidence>
<evidence type="ECO:0000256" key="2">
    <source>
        <dbReference type="ARBA" id="ARBA00004236"/>
    </source>
</evidence>
<evidence type="ECO:0000313" key="15">
    <source>
        <dbReference type="Proteomes" id="UP001442364"/>
    </source>
</evidence>
<keyword evidence="4" id="KW-1003">Cell membrane</keyword>
<dbReference type="InterPro" id="IPR036138">
    <property type="entry name" value="PBP_dimer_sf"/>
</dbReference>
<keyword evidence="7" id="KW-0573">Peptidoglycan synthesis</keyword>
<dbReference type="InterPro" id="IPR012338">
    <property type="entry name" value="Beta-lactam/transpept-like"/>
</dbReference>
<evidence type="ECO:0000256" key="4">
    <source>
        <dbReference type="ARBA" id="ARBA00022475"/>
    </source>
</evidence>
<keyword evidence="9 11" id="KW-0472">Membrane</keyword>
<dbReference type="InterPro" id="IPR050515">
    <property type="entry name" value="Beta-lactam/transpept"/>
</dbReference>
<dbReference type="EMBL" id="JBBMER010000001">
    <property type="protein sequence ID" value="MEQ2378573.1"/>
    <property type="molecule type" value="Genomic_DNA"/>
</dbReference>
<evidence type="ECO:0000256" key="6">
    <source>
        <dbReference type="ARBA" id="ARBA00022960"/>
    </source>
</evidence>
<comment type="caution">
    <text evidence="14">The sequence shown here is derived from an EMBL/GenBank/DDBJ whole genome shotgun (WGS) entry which is preliminary data.</text>
</comment>
<feature type="domain" description="Penicillin-binding protein dimerisation" evidence="13">
    <location>
        <begin position="60"/>
        <end position="339"/>
    </location>
</feature>
<dbReference type="SUPFAM" id="SSF56601">
    <property type="entry name" value="beta-lactamase/transpeptidase-like"/>
    <property type="match status" value="1"/>
</dbReference>
<name>A0ABV1BSW4_9FIRM</name>
<dbReference type="RefSeq" id="WP_055174712.1">
    <property type="nucleotide sequence ID" value="NZ_DAWDAH010000003.1"/>
</dbReference>
<evidence type="ECO:0000259" key="12">
    <source>
        <dbReference type="Pfam" id="PF00905"/>
    </source>
</evidence>
<dbReference type="Gene3D" id="3.90.1310.10">
    <property type="entry name" value="Penicillin-binding protein 2a (Domain 2)"/>
    <property type="match status" value="1"/>
</dbReference>
<dbReference type="Gene3D" id="3.40.710.10">
    <property type="entry name" value="DD-peptidase/beta-lactamase superfamily"/>
    <property type="match status" value="1"/>
</dbReference>
<evidence type="ECO:0000256" key="9">
    <source>
        <dbReference type="ARBA" id="ARBA00023136"/>
    </source>
</evidence>
<evidence type="ECO:0000256" key="11">
    <source>
        <dbReference type="SAM" id="Phobius"/>
    </source>
</evidence>
<feature type="transmembrane region" description="Helical" evidence="11">
    <location>
        <begin position="16"/>
        <end position="35"/>
    </location>
</feature>
<protein>
    <submittedName>
        <fullName evidence="14">Penicillin-binding transpeptidase domain-containing protein</fullName>
    </submittedName>
</protein>